<proteinExistence type="predicted"/>
<dbReference type="GO" id="GO:0016798">
    <property type="term" value="F:hydrolase activity, acting on glycosyl bonds"/>
    <property type="evidence" value="ECO:0007669"/>
    <property type="project" value="UniProtKB-KW"/>
</dbReference>
<keyword evidence="4" id="KW-0732">Signal</keyword>
<dbReference type="EMBL" id="RBDY01000001">
    <property type="protein sequence ID" value="RKN27786.1"/>
    <property type="molecule type" value="Genomic_DNA"/>
</dbReference>
<keyword evidence="2" id="KW-0119">Carbohydrate metabolism</keyword>
<keyword evidence="8" id="KW-1185">Reference proteome</keyword>
<keyword evidence="1" id="KW-0326">Glycosidase</keyword>
<feature type="region of interest" description="Disordered" evidence="3">
    <location>
        <begin position="59"/>
        <end position="90"/>
    </location>
</feature>
<dbReference type="Gene3D" id="2.60.40.10">
    <property type="entry name" value="Immunoglobulins"/>
    <property type="match status" value="1"/>
</dbReference>
<dbReference type="Gene3D" id="2.60.120.260">
    <property type="entry name" value="Galactose-binding domain-like"/>
    <property type="match status" value="1"/>
</dbReference>
<sequence length="1583" mass="172299">MGMPHRAAWGPRRALTVTVLLALLAGLLAATGTGPAAAAPPADRGRNLDLIVFGDEESEAAHGLDAPGTTVETGEPGERARVAQPLDPPGPRGADLTFTMAVDPLDQNYLTVRFWGGDTSAEKTILYANGEQVGYRRQGDYEAINPGHAAPAPGRFLYATAMLPLSVTRGEEAVEITLASFADDFATPLTSPSRGFYRAYTHTDAQVDISRETLPAFEPPTDVADALSPQEEQALVDGYTRTQIDNVNGMSASIDASRTARLSIERYKDDLRFYASALTTDWSPARTPEEKAAALERIFQTVDNHVIDYYGDTMLLGNGGHQSDWGGYYGALGEALYIVENLIADEDVYGRERFEAFLDEPFDTGTEAGETSLASADLDGGELTRRAAWERTLKANFDFARSRLSYIFNQVMYTYEGAWEAHEGLRVIGSDFYEGKERSHAIVREALGIAPFLGEEILVGPDGQDLDLFHSLFQHDRTARYTDDYRLIVMKGLATSDLDEDGAVRRRLPLGEHHPTITAAGLTRENGYVGNYGESTNYYPEWFHRTWGHEGDEELNDEILRITLRNFHARAHTRYSDTDANGDRVMRMNQVVDERNTAFPGKLAYTSVDRPMHYASLERHMAENAGRYAGAEWSDTWRHAAEAVGSMQQQLADHQYFNHFATNTRAKWREDLRLADTYAYVTGGRAAHDRFDGEALAGVVLPQTDFRRYTDEQLAELGVDRADQERSAWVDIDNAFVSLRDGDTRVFAALNERQRGYAGNGRLHVQRGDHDAVVQIETEGVFPYEDYYGRMDNIDVDFMEDQQTGGGDAPQALAGEIAPIVLQPGVGEVRRENFEADHAYSGYPDLLTAQYGTYFFAFNTTREAYGNETTHRVRLPDGVGGRVLDLVSGDELPVRDGAISLAPHSAAVLVLEEPVTERRPSNVDFTRAVPGDGEVALSWSPSAGAESYTVRRATREGGDHRIVARGVTATDWVDEDARNGRTYVYTVTPVNRHGAGNASYRAEAELTEPVSRRLAGSGWRDDRLGSITSGRARVSPDGIAISGGDGAGLGEGDDYRVESRDIDDALHFVSRPLTGTGTVTARLDAHEGPATGVMLRDSHDADTRDDRYVYFGADEDGDLVLANRSRDSRHDWQDEIRSPLAVPADGMNAASHPWLRLRRDAETGLVTAFASADGAAWEYAGQLFTPFAPGVHAGVTAAGAGSFGAVEVDRTAPGAVLPHARRDADRVTLAWNKPKDAVWFEVYRTGEARTAERDPARHPRGWERVAEGRETTATDRLRTGNAFYTVVARLADGGHRTSERPVLATAESLAEVIARAEALPPDAHTRGSHFLFAEEVAAVKAAAAEPEPDVPALVDRLHAAHDLLVSRDTLREPFPVTQDMVLASTPPWGGGGTPGDNAWRAFDGDTATFTDTTAATSWITVDPGDLGPIPVDAVRLHPRASHPARANGTVFQGSDDGGLTWETFHTVEGVAEVRWYDMPLDEPVSHRLIRILDDHDGRANLAEVQLRARTVDTTLAALLLGRAAEVERDRHPAEALAALDAAVAAAEEAIGAAEQGAVDAAAEGLRAALAALAALDGSANGAG</sequence>
<dbReference type="EMBL" id="RBDX01000001">
    <property type="protein sequence ID" value="RKN12444.1"/>
    <property type="molecule type" value="Genomic_DNA"/>
</dbReference>
<dbReference type="SUPFAM" id="SSF49265">
    <property type="entry name" value="Fibronectin type III"/>
    <property type="match status" value="1"/>
</dbReference>
<evidence type="ECO:0000256" key="1">
    <source>
        <dbReference type="ARBA" id="ARBA00023295"/>
    </source>
</evidence>
<evidence type="ECO:0000313" key="7">
    <source>
        <dbReference type="EMBL" id="RKN27786.1"/>
    </source>
</evidence>
<evidence type="ECO:0000313" key="6">
    <source>
        <dbReference type="EMBL" id="RKN12444.1"/>
    </source>
</evidence>
<evidence type="ECO:0000256" key="4">
    <source>
        <dbReference type="SAM" id="SignalP"/>
    </source>
</evidence>
<dbReference type="PROSITE" id="PS50853">
    <property type="entry name" value="FN3"/>
    <property type="match status" value="1"/>
</dbReference>
<comment type="caution">
    <text evidence="6">The sequence shown here is derived from an EMBL/GenBank/DDBJ whole genome shotgun (WGS) entry which is preliminary data.</text>
</comment>
<evidence type="ECO:0000313" key="9">
    <source>
        <dbReference type="Proteomes" id="UP000275024"/>
    </source>
</evidence>
<accession>A0A3A9WSC0</accession>
<organism evidence="6 9">
    <name type="scientific">Streptomyces radicis</name>
    <dbReference type="NCBI Taxonomy" id="1750517"/>
    <lineage>
        <taxon>Bacteria</taxon>
        <taxon>Bacillati</taxon>
        <taxon>Actinomycetota</taxon>
        <taxon>Actinomycetes</taxon>
        <taxon>Kitasatosporales</taxon>
        <taxon>Streptomycetaceae</taxon>
        <taxon>Streptomyces</taxon>
    </lineage>
</organism>
<dbReference type="Proteomes" id="UP000275024">
    <property type="component" value="Unassembled WGS sequence"/>
</dbReference>
<dbReference type="GO" id="GO:0000272">
    <property type="term" value="P:polysaccharide catabolic process"/>
    <property type="evidence" value="ECO:0007669"/>
    <property type="project" value="UniProtKB-KW"/>
</dbReference>
<keyword evidence="2" id="KW-0624">Polysaccharide degradation</keyword>
<evidence type="ECO:0000256" key="3">
    <source>
        <dbReference type="SAM" id="MobiDB-lite"/>
    </source>
</evidence>
<reference evidence="8 9" key="1">
    <citation type="submission" date="2018-09" db="EMBL/GenBank/DDBJ databases">
        <title>Streptomyces sp. nov. DS1-2, an endophytic actinomycete isolated from roots of Dendrobium scabrilingue.</title>
        <authorList>
            <person name="Kuncharoen N."/>
            <person name="Kudo T."/>
            <person name="Ohkuma M."/>
            <person name="Yuki M."/>
            <person name="Tanasupawat S."/>
        </authorList>
    </citation>
    <scope>NUCLEOTIDE SEQUENCE [LARGE SCALE GENOMIC DNA]</scope>
    <source>
        <strain evidence="6 9">AZ1-7</strain>
        <strain evidence="7 8">DS1-2</strain>
    </source>
</reference>
<gene>
    <name evidence="7" type="ORF">D7318_02615</name>
    <name evidence="6" type="ORF">D7319_00275</name>
</gene>
<dbReference type="Proteomes" id="UP000268652">
    <property type="component" value="Unassembled WGS sequence"/>
</dbReference>
<evidence type="ECO:0000313" key="8">
    <source>
        <dbReference type="Proteomes" id="UP000268652"/>
    </source>
</evidence>
<name>A0A3A9WSC0_9ACTN</name>
<feature type="signal peptide" evidence="4">
    <location>
        <begin position="1"/>
        <end position="38"/>
    </location>
</feature>
<keyword evidence="1" id="KW-0378">Hydrolase</keyword>
<dbReference type="InterPro" id="IPR008979">
    <property type="entry name" value="Galactose-bd-like_sf"/>
</dbReference>
<feature type="chain" id="PRO_5017297220" evidence="4">
    <location>
        <begin position="39"/>
        <end position="1583"/>
    </location>
</feature>
<feature type="domain" description="Fibronectin type-III" evidence="5">
    <location>
        <begin position="919"/>
        <end position="1010"/>
    </location>
</feature>
<dbReference type="InterPro" id="IPR013783">
    <property type="entry name" value="Ig-like_fold"/>
</dbReference>
<evidence type="ECO:0000256" key="2">
    <source>
        <dbReference type="ARBA" id="ARBA00023326"/>
    </source>
</evidence>
<evidence type="ECO:0000259" key="5">
    <source>
        <dbReference type="PROSITE" id="PS50853"/>
    </source>
</evidence>
<dbReference type="InterPro" id="IPR003961">
    <property type="entry name" value="FN3_dom"/>
</dbReference>
<dbReference type="SUPFAM" id="SSF49785">
    <property type="entry name" value="Galactose-binding domain-like"/>
    <property type="match status" value="1"/>
</dbReference>
<protein>
    <submittedName>
        <fullName evidence="6">Fibronectin type III domain-containing protein</fullName>
    </submittedName>
</protein>
<dbReference type="CDD" id="cd00063">
    <property type="entry name" value="FN3"/>
    <property type="match status" value="1"/>
</dbReference>
<feature type="region of interest" description="Disordered" evidence="3">
    <location>
        <begin position="1027"/>
        <end position="1046"/>
    </location>
</feature>
<dbReference type="InterPro" id="IPR036116">
    <property type="entry name" value="FN3_sf"/>
</dbReference>